<evidence type="ECO:0000256" key="2">
    <source>
        <dbReference type="ARBA" id="ARBA00022801"/>
    </source>
</evidence>
<gene>
    <name evidence="6" type="primary">malZ</name>
    <name evidence="6" type="ORF">HLUCCA11_10980</name>
</gene>
<evidence type="ECO:0000313" key="7">
    <source>
        <dbReference type="Proteomes" id="UP000050465"/>
    </source>
</evidence>
<dbReference type="Gene3D" id="3.90.400.10">
    <property type="entry name" value="Oligo-1,6-glucosidase, Domain 2"/>
    <property type="match status" value="1"/>
</dbReference>
<dbReference type="InterPro" id="IPR006047">
    <property type="entry name" value="GH13_cat_dom"/>
</dbReference>
<dbReference type="FunFam" id="3.90.400.10:FF:000002">
    <property type="entry name" value="Sucrose isomerase"/>
    <property type="match status" value="1"/>
</dbReference>
<dbReference type="SUPFAM" id="SSF51445">
    <property type="entry name" value="(Trans)glycosidases"/>
    <property type="match status" value="1"/>
</dbReference>
<feature type="region of interest" description="Disordered" evidence="4">
    <location>
        <begin position="238"/>
        <end position="257"/>
    </location>
</feature>
<dbReference type="SMART" id="SM00642">
    <property type="entry name" value="Aamy"/>
    <property type="match status" value="1"/>
</dbReference>
<evidence type="ECO:0000259" key="5">
    <source>
        <dbReference type="SMART" id="SM00642"/>
    </source>
</evidence>
<feature type="region of interest" description="Disordered" evidence="4">
    <location>
        <begin position="580"/>
        <end position="633"/>
    </location>
</feature>
<dbReference type="PANTHER" id="PTHR10357">
    <property type="entry name" value="ALPHA-AMYLASE FAMILY MEMBER"/>
    <property type="match status" value="1"/>
</dbReference>
<dbReference type="EMBL" id="LJZR01000012">
    <property type="protein sequence ID" value="KPQ35479.1"/>
    <property type="molecule type" value="Genomic_DNA"/>
</dbReference>
<dbReference type="AlphaFoldDB" id="A0A0P7ZKU9"/>
<dbReference type="PATRIC" id="fig|1666911.3.peg.4361"/>
<comment type="caution">
    <text evidence="6">The sequence shown here is derived from an EMBL/GenBank/DDBJ whole genome shotgun (WGS) entry which is preliminary data.</text>
</comment>
<feature type="compositionally biased region" description="Basic and acidic residues" evidence="4">
    <location>
        <begin position="587"/>
        <end position="602"/>
    </location>
</feature>
<dbReference type="EC" id="3.2.1.20" evidence="6"/>
<dbReference type="GO" id="GO:0009313">
    <property type="term" value="P:oligosaccharide catabolic process"/>
    <property type="evidence" value="ECO:0007669"/>
    <property type="project" value="TreeGrafter"/>
</dbReference>
<dbReference type="GO" id="GO:0004556">
    <property type="term" value="F:alpha-amylase activity"/>
    <property type="evidence" value="ECO:0007669"/>
    <property type="project" value="TreeGrafter"/>
</dbReference>
<dbReference type="PANTHER" id="PTHR10357:SF179">
    <property type="entry name" value="NEUTRAL AND BASIC AMINO ACID TRANSPORT PROTEIN RBAT"/>
    <property type="match status" value="1"/>
</dbReference>
<evidence type="ECO:0000256" key="4">
    <source>
        <dbReference type="SAM" id="MobiDB-lite"/>
    </source>
</evidence>
<dbReference type="GO" id="GO:0004558">
    <property type="term" value="F:alpha-1,4-glucosidase activity"/>
    <property type="evidence" value="ECO:0007669"/>
    <property type="project" value="UniProtKB-EC"/>
</dbReference>
<accession>A0A0P7ZKU9</accession>
<dbReference type="InterPro" id="IPR017853">
    <property type="entry name" value="GH"/>
</dbReference>
<dbReference type="Gene3D" id="3.20.20.80">
    <property type="entry name" value="Glycosidases"/>
    <property type="match status" value="1"/>
</dbReference>
<evidence type="ECO:0000256" key="3">
    <source>
        <dbReference type="ARBA" id="ARBA00023295"/>
    </source>
</evidence>
<evidence type="ECO:0000256" key="1">
    <source>
        <dbReference type="ARBA" id="ARBA00008061"/>
    </source>
</evidence>
<dbReference type="CDD" id="cd11330">
    <property type="entry name" value="AmyAc_OligoGlu"/>
    <property type="match status" value="1"/>
</dbReference>
<dbReference type="STRING" id="1666911.HLUCCA11_10980"/>
<organism evidence="6 7">
    <name type="scientific">Phormidesmis priestleyi Ana</name>
    <dbReference type="NCBI Taxonomy" id="1666911"/>
    <lineage>
        <taxon>Bacteria</taxon>
        <taxon>Bacillati</taxon>
        <taxon>Cyanobacteriota</taxon>
        <taxon>Cyanophyceae</taxon>
        <taxon>Leptolyngbyales</taxon>
        <taxon>Leptolyngbyaceae</taxon>
        <taxon>Phormidesmis</taxon>
    </lineage>
</organism>
<keyword evidence="2 6" id="KW-0378">Hydrolase</keyword>
<dbReference type="Gene3D" id="2.60.40.1180">
    <property type="entry name" value="Golgi alpha-mannosidase II"/>
    <property type="match status" value="1"/>
</dbReference>
<keyword evidence="3 6" id="KW-0326">Glycosidase</keyword>
<proteinExistence type="inferred from homology"/>
<name>A0A0P7ZKU9_9CYAN</name>
<reference evidence="6 7" key="1">
    <citation type="submission" date="2015-09" db="EMBL/GenBank/DDBJ databases">
        <title>Identification and resolution of microdiversity through metagenomic sequencing of parallel consortia.</title>
        <authorList>
            <person name="Nelson W.C."/>
            <person name="Romine M.F."/>
            <person name="Lindemann S.R."/>
        </authorList>
    </citation>
    <scope>NUCLEOTIDE SEQUENCE [LARGE SCALE GENOMIC DNA]</scope>
    <source>
        <strain evidence="6">Ana</strain>
    </source>
</reference>
<feature type="domain" description="Glycosyl hydrolase family 13 catalytic" evidence="5">
    <location>
        <begin position="41"/>
        <end position="442"/>
    </location>
</feature>
<dbReference type="InterPro" id="IPR045857">
    <property type="entry name" value="O16G_dom_2"/>
</dbReference>
<protein>
    <submittedName>
        <fullName evidence="6">Alpha-glucosidase</fullName>
        <ecNumber evidence="6">3.2.1.20</ecNumber>
    </submittedName>
</protein>
<sequence>MTIPNVHWWRNTSVSPQVWTWQDANQVEHKGTWWQNAVIYQINPLSFLDTDGDGQGDLAGIIEKLDYIASLGVDAIWLCPIFESPMKDLGYDITDMRQIDPAFGSLELFDQLLDVAHAVGIKVIIDQVWSHTSEKHPWFLESRQNQYNARADWYLWADPKPDGTPPNNWLSAFTGRSAWQWAPERRQFYFYNFLPSQPDLNWHNSAVVEAILERSQFWLDRGVDGFRIDAPNFFLQDAQLRDNPPRPPDTPRPEGIDAENPMVRQLFKYNFCRPETLEAIRPIRELLDRYPEVVSLAEVTLCDDSVALASEYVKGNQRFHLAYHSALLADEPMSAALMKRTLERTIHHFREGGGCWIVGNHDYGRLRSRWTGADASKTPYPERFYRMIAALLLSLPGAFCLYQGDELGLPEATIPEDIPVSQIQDPFGKALYPAIHGRDGSRTPMPWQHQAPNAGFSTAQQPWLPVPEGHYARAVNQQARDPQSLLNTWRRLLHWRRQQPALLAGDVQLLDTEEPLFGFIRQYDGQRLVCLFNLSDALVRYSLPAELNDCQMVQGLGFEVNRRDNVLKLPKYGAFLGNLPSPSAPLRPDDQDLNHRPSHLAEPDSSSDQAFDQTLQLTSRNNGQSTGESELVA</sequence>
<dbReference type="Pfam" id="PF00128">
    <property type="entry name" value="Alpha-amylase"/>
    <property type="match status" value="1"/>
</dbReference>
<dbReference type="Proteomes" id="UP000050465">
    <property type="component" value="Unassembled WGS sequence"/>
</dbReference>
<feature type="compositionally biased region" description="Polar residues" evidence="4">
    <location>
        <begin position="604"/>
        <end position="633"/>
    </location>
</feature>
<evidence type="ECO:0000313" key="6">
    <source>
        <dbReference type="EMBL" id="KPQ35479.1"/>
    </source>
</evidence>
<feature type="compositionally biased region" description="Basic and acidic residues" evidence="4">
    <location>
        <begin position="239"/>
        <end position="255"/>
    </location>
</feature>
<dbReference type="SUPFAM" id="SSF51011">
    <property type="entry name" value="Glycosyl hydrolase domain"/>
    <property type="match status" value="1"/>
</dbReference>
<comment type="similarity">
    <text evidence="1">Belongs to the glycosyl hydrolase 13 family.</text>
</comment>
<dbReference type="InterPro" id="IPR013780">
    <property type="entry name" value="Glyco_hydro_b"/>
</dbReference>